<proteinExistence type="predicted"/>
<dbReference type="OrthoDB" id="10531626at2759"/>
<protein>
    <submittedName>
        <fullName evidence="1">Uncharacterized protein</fullName>
    </submittedName>
</protein>
<accession>A0A2T6ZYC3</accession>
<sequence length="210" mass="23608">MKREAEAVQENGQSIFRHIFGNNYNTIKVFFQIDSHGERAPPTSGKATLEDTQAVGSSLELIDIAPFESLPLLATLSTGWSPSLRNLDRAGHMKKALMHLFKTMGVITRAQRILLAAVDLECVQEYKKILGKCLDYRISFKTDERECFTLRACLVNVFTEPHVDGGDVKNSWASMCPLSKFEDGDFCITELKRRFVYKVGSISLLVRGSR</sequence>
<comment type="caution">
    <text evidence="1">The sequence shown here is derived from an EMBL/GenBank/DDBJ whole genome shotgun (WGS) entry which is preliminary data.</text>
</comment>
<dbReference type="EMBL" id="NESQ01000063">
    <property type="protein sequence ID" value="PUU80489.1"/>
    <property type="molecule type" value="Genomic_DNA"/>
</dbReference>
<keyword evidence="2" id="KW-1185">Reference proteome</keyword>
<dbReference type="Gene3D" id="3.60.130.30">
    <property type="match status" value="1"/>
</dbReference>
<reference evidence="1 2" key="1">
    <citation type="submission" date="2017-04" db="EMBL/GenBank/DDBJ databases">
        <title>Draft genome sequence of Tuber borchii Vittad., a whitish edible truffle.</title>
        <authorList>
            <consortium name="DOE Joint Genome Institute"/>
            <person name="Murat C."/>
            <person name="Kuo A."/>
            <person name="Barry K.W."/>
            <person name="Clum A."/>
            <person name="Dockter R.B."/>
            <person name="Fauchery L."/>
            <person name="Iotti M."/>
            <person name="Kohler A."/>
            <person name="Labutti K."/>
            <person name="Lindquist E.A."/>
            <person name="Lipzen A."/>
            <person name="Ohm R.A."/>
            <person name="Wang M."/>
            <person name="Grigoriev I.V."/>
            <person name="Zambonelli A."/>
            <person name="Martin F.M."/>
        </authorList>
    </citation>
    <scope>NUCLEOTIDE SEQUENCE [LARGE SCALE GENOMIC DNA]</scope>
    <source>
        <strain evidence="1 2">Tbo3840</strain>
    </source>
</reference>
<evidence type="ECO:0000313" key="1">
    <source>
        <dbReference type="EMBL" id="PUU80489.1"/>
    </source>
</evidence>
<dbReference type="AlphaFoldDB" id="A0A2T6ZYC3"/>
<dbReference type="Proteomes" id="UP000244722">
    <property type="component" value="Unassembled WGS sequence"/>
</dbReference>
<evidence type="ECO:0000313" key="2">
    <source>
        <dbReference type="Proteomes" id="UP000244722"/>
    </source>
</evidence>
<gene>
    <name evidence="1" type="ORF">B9Z19DRAFT_1123453</name>
</gene>
<name>A0A2T6ZYC3_TUBBO</name>
<organism evidence="1 2">
    <name type="scientific">Tuber borchii</name>
    <name type="common">White truffle</name>
    <dbReference type="NCBI Taxonomy" id="42251"/>
    <lineage>
        <taxon>Eukaryota</taxon>
        <taxon>Fungi</taxon>
        <taxon>Dikarya</taxon>
        <taxon>Ascomycota</taxon>
        <taxon>Pezizomycotina</taxon>
        <taxon>Pezizomycetes</taxon>
        <taxon>Pezizales</taxon>
        <taxon>Tuberaceae</taxon>
        <taxon>Tuber</taxon>
    </lineage>
</organism>